<dbReference type="InterPro" id="IPR011356">
    <property type="entry name" value="Leucine_aapep/pepB"/>
</dbReference>
<accession>A0ABX7EW51</accession>
<dbReference type="InterPro" id="IPR008283">
    <property type="entry name" value="Peptidase_M17_N"/>
</dbReference>
<dbReference type="Pfam" id="PF02789">
    <property type="entry name" value="Peptidase_M17_N"/>
    <property type="match status" value="1"/>
</dbReference>
<feature type="binding site" evidence="8">
    <location>
        <position position="348"/>
    </location>
    <ligand>
        <name>Mn(2+)</name>
        <dbReference type="ChEBI" id="CHEBI:29035"/>
        <label>1</label>
    </ligand>
</feature>
<evidence type="ECO:0000256" key="4">
    <source>
        <dbReference type="ARBA" id="ARBA00022438"/>
    </source>
</evidence>
<name>A0ABX7EW51_9HYPH</name>
<dbReference type="NCBIfam" id="NF002074">
    <property type="entry name" value="PRK00913.1-4"/>
    <property type="match status" value="1"/>
</dbReference>
<dbReference type="PANTHER" id="PTHR11963">
    <property type="entry name" value="LEUCINE AMINOPEPTIDASE-RELATED"/>
    <property type="match status" value="1"/>
</dbReference>
<comment type="catalytic activity">
    <reaction evidence="2 8">
        <text>Release of an N-terminal amino acid, preferentially leucine, but not glutamic or aspartic acids.</text>
        <dbReference type="EC" id="3.4.11.10"/>
    </reaction>
</comment>
<dbReference type="SUPFAM" id="SSF53187">
    <property type="entry name" value="Zn-dependent exopeptidases"/>
    <property type="match status" value="1"/>
</dbReference>
<evidence type="ECO:0000256" key="2">
    <source>
        <dbReference type="ARBA" id="ARBA00000967"/>
    </source>
</evidence>
<keyword evidence="8" id="KW-0479">Metal-binding</keyword>
<dbReference type="SUPFAM" id="SSF52949">
    <property type="entry name" value="Macro domain-like"/>
    <property type="match status" value="1"/>
</dbReference>
<keyword evidence="7 8" id="KW-0464">Manganese</keyword>
<dbReference type="Pfam" id="PF00883">
    <property type="entry name" value="Peptidase_M17"/>
    <property type="match status" value="1"/>
</dbReference>
<dbReference type="PANTHER" id="PTHR11963:SF23">
    <property type="entry name" value="CYTOSOL AMINOPEPTIDASE"/>
    <property type="match status" value="1"/>
</dbReference>
<feature type="binding site" evidence="8">
    <location>
        <position position="287"/>
    </location>
    <ligand>
        <name>Mn(2+)</name>
        <dbReference type="ChEBI" id="CHEBI:29035"/>
        <label>2</label>
    </ligand>
</feature>
<evidence type="ECO:0000313" key="10">
    <source>
        <dbReference type="EMBL" id="QRF52557.1"/>
    </source>
</evidence>
<evidence type="ECO:0000256" key="1">
    <source>
        <dbReference type="ARBA" id="ARBA00000135"/>
    </source>
</evidence>
<comment type="function">
    <text evidence="8">Presumably involved in the processing and regular turnover of intracellular proteins. Catalyzes the removal of unsubstituted N-terminal amino acids from various peptides.</text>
</comment>
<comment type="subcellular location">
    <subcellularLocation>
        <location evidence="8">Cytoplasm</location>
    </subcellularLocation>
</comment>
<reference evidence="10 11" key="1">
    <citation type="submission" date="2018-09" db="EMBL/GenBank/DDBJ databases">
        <title>Rhizobium sp. MAE2-X.</title>
        <authorList>
            <person name="Lee Y."/>
            <person name="Jeon C.O."/>
        </authorList>
    </citation>
    <scope>NUCLEOTIDE SEQUENCE [LARGE SCALE GENOMIC DNA]</scope>
    <source>
        <strain evidence="10 11">MAE2-X</strain>
    </source>
</reference>
<keyword evidence="5 8" id="KW-0645">Protease</keyword>
<dbReference type="PRINTS" id="PR00481">
    <property type="entry name" value="LAMNOPPTDASE"/>
</dbReference>
<comment type="similarity">
    <text evidence="3 8">Belongs to the peptidase M17 family.</text>
</comment>
<evidence type="ECO:0000256" key="7">
    <source>
        <dbReference type="ARBA" id="ARBA00023211"/>
    </source>
</evidence>
<comment type="catalytic activity">
    <reaction evidence="1 8">
        <text>Release of an N-terminal amino acid, Xaa-|-Yaa-, in which Xaa is preferably Leu, but may be other amino acids including Pro although not Arg or Lys, and Yaa may be Pro. Amino acid amides and methyl esters are also readily hydrolyzed, but rates on arylamides are exceedingly low.</text>
        <dbReference type="EC" id="3.4.11.1"/>
    </reaction>
</comment>
<dbReference type="RefSeq" id="WP_203014617.1">
    <property type="nucleotide sequence ID" value="NZ_CP032405.1"/>
</dbReference>
<feature type="binding site" evidence="8">
    <location>
        <position position="269"/>
    </location>
    <ligand>
        <name>Mn(2+)</name>
        <dbReference type="ChEBI" id="CHEBI:29035"/>
        <label>2</label>
    </ligand>
</feature>
<gene>
    <name evidence="8" type="primary">pepA</name>
    <name evidence="10" type="ORF">D4A92_14525</name>
</gene>
<proteinExistence type="inferred from homology"/>
<dbReference type="Gene3D" id="3.40.220.10">
    <property type="entry name" value="Leucine Aminopeptidase, subunit E, domain 1"/>
    <property type="match status" value="1"/>
</dbReference>
<dbReference type="NCBIfam" id="NF002083">
    <property type="entry name" value="PRK00913.3-5"/>
    <property type="match status" value="1"/>
</dbReference>
<dbReference type="EC" id="3.4.11.10" evidence="8"/>
<feature type="binding site" evidence="8">
    <location>
        <position position="269"/>
    </location>
    <ligand>
        <name>Mn(2+)</name>
        <dbReference type="ChEBI" id="CHEBI:29035"/>
        <label>1</label>
    </ligand>
</feature>
<dbReference type="Gene3D" id="3.40.630.10">
    <property type="entry name" value="Zn peptidases"/>
    <property type="match status" value="1"/>
</dbReference>
<feature type="binding site" evidence="8">
    <location>
        <position position="346"/>
    </location>
    <ligand>
        <name>Mn(2+)</name>
        <dbReference type="ChEBI" id="CHEBI:29035"/>
        <label>1</label>
    </ligand>
</feature>
<dbReference type="InterPro" id="IPR043472">
    <property type="entry name" value="Macro_dom-like"/>
</dbReference>
<dbReference type="GO" id="GO:0004177">
    <property type="term" value="F:aminopeptidase activity"/>
    <property type="evidence" value="ECO:0007669"/>
    <property type="project" value="UniProtKB-KW"/>
</dbReference>
<dbReference type="PROSITE" id="PS00631">
    <property type="entry name" value="CYTOSOL_AP"/>
    <property type="match status" value="1"/>
</dbReference>
<dbReference type="CDD" id="cd00433">
    <property type="entry name" value="Peptidase_M17"/>
    <property type="match status" value="1"/>
</dbReference>
<dbReference type="HAMAP" id="MF_00181">
    <property type="entry name" value="Cytosol_peptidase_M17"/>
    <property type="match status" value="1"/>
</dbReference>
<dbReference type="EC" id="3.4.11.1" evidence="8"/>
<evidence type="ECO:0000256" key="6">
    <source>
        <dbReference type="ARBA" id="ARBA00022801"/>
    </source>
</evidence>
<keyword evidence="6 8" id="KW-0378">Hydrolase</keyword>
<comment type="cofactor">
    <cofactor evidence="8">
        <name>Mn(2+)</name>
        <dbReference type="ChEBI" id="CHEBI:29035"/>
    </cofactor>
    <text evidence="8">Binds 2 manganese ions per subunit.</text>
</comment>
<dbReference type="NCBIfam" id="NF002073">
    <property type="entry name" value="PRK00913.1-2"/>
    <property type="match status" value="1"/>
</dbReference>
<dbReference type="EMBL" id="CP032405">
    <property type="protein sequence ID" value="QRF52557.1"/>
    <property type="molecule type" value="Genomic_DNA"/>
</dbReference>
<keyword evidence="4 8" id="KW-0031">Aminopeptidase</keyword>
<feature type="domain" description="Cytosol aminopeptidase" evidence="9">
    <location>
        <begin position="344"/>
        <end position="351"/>
    </location>
</feature>
<sequence>MSLKLAVSFAKSQAATEGLAILLTTSGADKPAGAAEADPAGVYARAAKSGKFTGKSLSTLDIVAPHGSTLDRLVVLGLGKGDSLSAHDWLKAGGVATAAVKGADTVTVYVDVPGLQVSPKAVADFALGMLLRAYKFDTYRTKKKSEDEEDKAEKTVKVTIVTAEASAAKKAFAETEAVADGVILARNLVNEPANVLGPLEFAAKAKDLEKLGVEVEILTEEEMKKLGMGALLGVAQGSVRPPRLVVMQWKGGKSKDKPIAFVGKGVVFDTGGISIKPAGGMEDMKGDMGGAAAVAGLMHVLAARKAKVNAIGILGLVENMPDGNAQRPGDIVTSMSGQTIEVINTDAEGRLVLCDALWYCNDRFQPAFMINLATLTGAIGVALGSVHAGLFSNDDELSEKLLAAGLTTNERLWRMPLGKEYDKLIDSKFADMKNTGGRQAGSITAAQFLKRFVKDTPWAHLDIASTAMGSAHDEINQSWGSGYGVRLLDELVRANYES</sequence>
<dbReference type="InterPro" id="IPR023042">
    <property type="entry name" value="Peptidase_M17_leu_NH2_pept"/>
</dbReference>
<keyword evidence="11" id="KW-1185">Reference proteome</keyword>
<feature type="active site" evidence="8">
    <location>
        <position position="276"/>
    </location>
</feature>
<feature type="binding site" evidence="8">
    <location>
        <position position="348"/>
    </location>
    <ligand>
        <name>Mn(2+)</name>
        <dbReference type="ChEBI" id="CHEBI:29035"/>
        <label>2</label>
    </ligand>
</feature>
<keyword evidence="8" id="KW-0963">Cytoplasm</keyword>
<evidence type="ECO:0000313" key="11">
    <source>
        <dbReference type="Proteomes" id="UP000596351"/>
    </source>
</evidence>
<evidence type="ECO:0000256" key="3">
    <source>
        <dbReference type="ARBA" id="ARBA00009528"/>
    </source>
</evidence>
<feature type="active site" evidence="8">
    <location>
        <position position="350"/>
    </location>
</feature>
<evidence type="ECO:0000256" key="8">
    <source>
        <dbReference type="HAMAP-Rule" id="MF_00181"/>
    </source>
</evidence>
<evidence type="ECO:0000259" key="9">
    <source>
        <dbReference type="PROSITE" id="PS00631"/>
    </source>
</evidence>
<dbReference type="InterPro" id="IPR000819">
    <property type="entry name" value="Peptidase_M17_C"/>
</dbReference>
<organism evidence="10 11">
    <name type="scientific">Rhizobium rosettiformans</name>
    <dbReference type="NCBI Taxonomy" id="1368430"/>
    <lineage>
        <taxon>Bacteria</taxon>
        <taxon>Pseudomonadati</taxon>
        <taxon>Pseudomonadota</taxon>
        <taxon>Alphaproteobacteria</taxon>
        <taxon>Hyphomicrobiales</taxon>
        <taxon>Rhizobiaceae</taxon>
        <taxon>Rhizobium/Agrobacterium group</taxon>
        <taxon>Rhizobium</taxon>
    </lineage>
</organism>
<dbReference type="NCBIfam" id="NF002077">
    <property type="entry name" value="PRK00913.2-4"/>
    <property type="match status" value="1"/>
</dbReference>
<evidence type="ECO:0000256" key="5">
    <source>
        <dbReference type="ARBA" id="ARBA00022670"/>
    </source>
</evidence>
<feature type="binding site" evidence="8">
    <location>
        <position position="264"/>
    </location>
    <ligand>
        <name>Mn(2+)</name>
        <dbReference type="ChEBI" id="CHEBI:29035"/>
        <label>2</label>
    </ligand>
</feature>
<protein>
    <recommendedName>
        <fullName evidence="8">Probable cytosol aminopeptidase</fullName>
        <ecNumber evidence="8">3.4.11.1</ecNumber>
    </recommendedName>
    <alternativeName>
        <fullName evidence="8">Leucine aminopeptidase</fullName>
        <shortName evidence="8">LAP</shortName>
        <ecNumber evidence="8">3.4.11.10</ecNumber>
    </alternativeName>
    <alternativeName>
        <fullName evidence="8">Leucyl aminopeptidase</fullName>
    </alternativeName>
</protein>
<dbReference type="NCBIfam" id="NF002075">
    <property type="entry name" value="PRK00913.2-2"/>
    <property type="match status" value="1"/>
</dbReference>
<dbReference type="Proteomes" id="UP000596351">
    <property type="component" value="Chromosome"/>
</dbReference>